<keyword evidence="4" id="KW-1185">Reference proteome</keyword>
<name>A0A7S9QD36_9RHOB</name>
<dbReference type="KEGG" id="poz:I0K15_18465"/>
<dbReference type="AlphaFoldDB" id="A0A7S9QD36"/>
<evidence type="ECO:0000313" key="3">
    <source>
        <dbReference type="EMBL" id="QPH53736.1"/>
    </source>
</evidence>
<protein>
    <submittedName>
        <fullName evidence="3">Tetratricopeptide repeat protein</fullName>
    </submittedName>
</protein>
<keyword evidence="1" id="KW-0472">Membrane</keyword>
<dbReference type="EMBL" id="CP064942">
    <property type="protein sequence ID" value="QPH53736.1"/>
    <property type="molecule type" value="Genomic_DNA"/>
</dbReference>
<dbReference type="RefSeq" id="WP_196102945.1">
    <property type="nucleotide sequence ID" value="NZ_CP064942.1"/>
</dbReference>
<feature type="transmembrane region" description="Helical" evidence="1">
    <location>
        <begin position="27"/>
        <end position="44"/>
    </location>
</feature>
<dbReference type="InterPro" id="IPR018704">
    <property type="entry name" value="SecYEG/CpoB_TPR"/>
</dbReference>
<evidence type="ECO:0000256" key="1">
    <source>
        <dbReference type="SAM" id="Phobius"/>
    </source>
</evidence>
<keyword evidence="1" id="KW-0812">Transmembrane</keyword>
<dbReference type="Proteomes" id="UP000594800">
    <property type="component" value="Chromosome"/>
</dbReference>
<sequence>MSDTDSFIDEVSEEVRRDRLYRYLRRYGWIAIVLVLLIVGGAAFNEWRQAQARAGAETFGGALAGALTAGDLDTRIASLEELTAGAEGDAAHLAAFARAQALVAADRPEEAAAAFAEIAASDADPLYTSLATLRANSVPGALPTPQERIDAMTDLLLEDAPFSLLAMEQRALALIEEGDIPAAHADFETILNDPLATRALRDRTLQMLIATGGDAPVEPTLVTPSQGN</sequence>
<evidence type="ECO:0000259" key="2">
    <source>
        <dbReference type="Pfam" id="PF09976"/>
    </source>
</evidence>
<keyword evidence="1" id="KW-1133">Transmembrane helix</keyword>
<accession>A0A7S9QD36</accession>
<organism evidence="3 4">
    <name type="scientific">Pontivivens ytuae</name>
    <dbReference type="NCBI Taxonomy" id="2789856"/>
    <lineage>
        <taxon>Bacteria</taxon>
        <taxon>Pseudomonadati</taxon>
        <taxon>Pseudomonadota</taxon>
        <taxon>Alphaproteobacteria</taxon>
        <taxon>Rhodobacterales</taxon>
        <taxon>Paracoccaceae</taxon>
        <taxon>Pontivivens</taxon>
    </lineage>
</organism>
<evidence type="ECO:0000313" key="4">
    <source>
        <dbReference type="Proteomes" id="UP000594800"/>
    </source>
</evidence>
<reference evidence="3 4" key="1">
    <citation type="submission" date="2020-11" db="EMBL/GenBank/DDBJ databases">
        <title>Description of Pontivivens ytuae sp. nov. isolated from deep sea sediment of Mariana Trench.</title>
        <authorList>
            <person name="Wang Z."/>
            <person name="Sun Q.-L."/>
            <person name="Xu X.-D."/>
            <person name="Tang Y.-Z."/>
            <person name="Zhang J."/>
        </authorList>
    </citation>
    <scope>NUCLEOTIDE SEQUENCE [LARGE SCALE GENOMIC DNA]</scope>
    <source>
        <strain evidence="3 4">MT2928</strain>
    </source>
</reference>
<gene>
    <name evidence="3" type="ORF">I0K15_18465</name>
</gene>
<dbReference type="Pfam" id="PF09976">
    <property type="entry name" value="TPR_21"/>
    <property type="match status" value="1"/>
</dbReference>
<proteinExistence type="predicted"/>
<feature type="domain" description="Ancillary SecYEG translocon subunit/Cell division coordinator CpoB TPR" evidence="2">
    <location>
        <begin position="28"/>
        <end position="193"/>
    </location>
</feature>